<comment type="caution">
    <text evidence="2">The sequence shown here is derived from an EMBL/GenBank/DDBJ whole genome shotgun (WGS) entry which is preliminary data.</text>
</comment>
<dbReference type="InterPro" id="IPR002622">
    <property type="entry name" value="Transposase_14"/>
</dbReference>
<protein>
    <submittedName>
        <fullName evidence="2">Transposase</fullName>
    </submittedName>
</protein>
<gene>
    <name evidence="2" type="ORF">BCL69_100399</name>
</gene>
<name>A0A5D3YME5_9PROT</name>
<sequence length="142" mass="16517">MTYPILFRRKVLSVREKENLSIAQVAKRFGVGVASVMRWIKTPDPKTTRNKPATRINMEMLAQDIKNYPDAHQYERAKRLGVSKQGINHALKRLGVTYKKKSLCHPKASEKERRIFQQKIEDYERAGRVIVYLDESGFAHDM</sequence>
<evidence type="ECO:0000259" key="1">
    <source>
        <dbReference type="Pfam" id="PF01710"/>
    </source>
</evidence>
<accession>A0A5D3YME5</accession>
<dbReference type="RefSeq" id="WP_222863485.1">
    <property type="nucleotide sequence ID" value="NZ_VNHT01000003.1"/>
</dbReference>
<dbReference type="SUPFAM" id="SSF46689">
    <property type="entry name" value="Homeodomain-like"/>
    <property type="match status" value="1"/>
</dbReference>
<feature type="domain" description="Transposase Synechocystis PCC 6803" evidence="1">
    <location>
        <begin position="1"/>
        <end position="113"/>
    </location>
</feature>
<proteinExistence type="predicted"/>
<dbReference type="Pfam" id="PF01710">
    <property type="entry name" value="HTH_Tnp_IS630"/>
    <property type="match status" value="1"/>
</dbReference>
<dbReference type="InterPro" id="IPR009057">
    <property type="entry name" value="Homeodomain-like_sf"/>
</dbReference>
<dbReference type="Proteomes" id="UP000324176">
    <property type="component" value="Unassembled WGS sequence"/>
</dbReference>
<organism evidence="2 3">
    <name type="scientific">Nitrosomonas communis</name>
    <dbReference type="NCBI Taxonomy" id="44574"/>
    <lineage>
        <taxon>Bacteria</taxon>
        <taxon>Pseudomonadati</taxon>
        <taxon>Pseudomonadota</taxon>
        <taxon>Betaproteobacteria</taxon>
        <taxon>Nitrosomonadales</taxon>
        <taxon>Nitrosomonadaceae</taxon>
        <taxon>Nitrosomonas</taxon>
    </lineage>
</organism>
<feature type="non-terminal residue" evidence="2">
    <location>
        <position position="142"/>
    </location>
</feature>
<dbReference type="EMBL" id="VNHT01000003">
    <property type="protein sequence ID" value="TYP93289.1"/>
    <property type="molecule type" value="Genomic_DNA"/>
</dbReference>
<dbReference type="AlphaFoldDB" id="A0A5D3YME5"/>
<evidence type="ECO:0000313" key="2">
    <source>
        <dbReference type="EMBL" id="TYP93289.1"/>
    </source>
</evidence>
<evidence type="ECO:0000313" key="3">
    <source>
        <dbReference type="Proteomes" id="UP000324176"/>
    </source>
</evidence>
<reference evidence="2 3" key="1">
    <citation type="submission" date="2019-07" db="EMBL/GenBank/DDBJ databases">
        <title>Active sludge and wastewater microbial communities from Klosterneuburg, Austria.</title>
        <authorList>
            <person name="Wagner M."/>
        </authorList>
    </citation>
    <scope>NUCLEOTIDE SEQUENCE [LARGE SCALE GENOMIC DNA]</scope>
    <source>
        <strain evidence="2 3">Nm2</strain>
    </source>
</reference>